<keyword evidence="15" id="KW-1185">Reference proteome</keyword>
<dbReference type="InterPro" id="IPR045357">
    <property type="entry name" value="Aminopeptidase_N-like_N"/>
</dbReference>
<comment type="cofactor">
    <cofactor evidence="2">
        <name>Zn(2+)</name>
        <dbReference type="ChEBI" id="CHEBI:29105"/>
    </cofactor>
</comment>
<dbReference type="EC" id="3.4.11.2" evidence="4"/>
<protein>
    <recommendedName>
        <fullName evidence="5">Aminopeptidase N</fullName>
        <ecNumber evidence="4">3.4.11.2</ecNumber>
    </recommendedName>
</protein>
<comment type="catalytic activity">
    <reaction evidence="1">
        <text>Release of an N-terminal amino acid, Xaa-|-Yaa- from a peptide, amide or arylamide. Xaa is preferably Ala, but may be most amino acids including Pro (slow action). When a terminal hydrophobic residue is followed by a prolyl residue, the two may be released as an intact Xaa-Pro dipeptide.</text>
        <dbReference type="EC" id="3.4.11.2"/>
    </reaction>
</comment>
<keyword evidence="9" id="KW-0378">Hydrolase</keyword>
<evidence type="ECO:0000256" key="2">
    <source>
        <dbReference type="ARBA" id="ARBA00001947"/>
    </source>
</evidence>
<dbReference type="SUPFAM" id="SSF63737">
    <property type="entry name" value="Leukotriene A4 hydrolase N-terminal domain"/>
    <property type="match status" value="1"/>
</dbReference>
<keyword evidence="6 14" id="KW-0031">Aminopeptidase</keyword>
<reference evidence="15" key="1">
    <citation type="journal article" date="2019" name="Int. J. Syst. Evol. Microbiol.">
        <title>The Global Catalogue of Microorganisms (GCM) 10K type strain sequencing project: providing services to taxonomists for standard genome sequencing and annotation.</title>
        <authorList>
            <consortium name="The Broad Institute Genomics Platform"/>
            <consortium name="The Broad Institute Genome Sequencing Center for Infectious Disease"/>
            <person name="Wu L."/>
            <person name="Ma J."/>
        </authorList>
    </citation>
    <scope>NUCLEOTIDE SEQUENCE [LARGE SCALE GENOMIC DNA]</scope>
    <source>
        <strain evidence="15">CGMCC 4.7466</strain>
    </source>
</reference>
<evidence type="ECO:0000256" key="10">
    <source>
        <dbReference type="ARBA" id="ARBA00022833"/>
    </source>
</evidence>
<dbReference type="Gene3D" id="1.10.390.10">
    <property type="entry name" value="Neutral Protease Domain 2"/>
    <property type="match status" value="1"/>
</dbReference>
<dbReference type="Proteomes" id="UP001595818">
    <property type="component" value="Unassembled WGS sequence"/>
</dbReference>
<keyword evidence="7" id="KW-0645">Protease</keyword>
<evidence type="ECO:0000256" key="8">
    <source>
        <dbReference type="ARBA" id="ARBA00022723"/>
    </source>
</evidence>
<evidence type="ECO:0000256" key="3">
    <source>
        <dbReference type="ARBA" id="ARBA00010136"/>
    </source>
</evidence>
<evidence type="ECO:0000256" key="11">
    <source>
        <dbReference type="ARBA" id="ARBA00023049"/>
    </source>
</evidence>
<evidence type="ECO:0000256" key="7">
    <source>
        <dbReference type="ARBA" id="ARBA00022670"/>
    </source>
</evidence>
<feature type="domain" description="Peptidase M1 membrane alanine aminopeptidase" evidence="12">
    <location>
        <begin position="304"/>
        <end position="510"/>
    </location>
</feature>
<dbReference type="SUPFAM" id="SSF55486">
    <property type="entry name" value="Metalloproteases ('zincins'), catalytic domain"/>
    <property type="match status" value="1"/>
</dbReference>
<dbReference type="CDD" id="cd09603">
    <property type="entry name" value="M1_APN_like"/>
    <property type="match status" value="1"/>
</dbReference>
<gene>
    <name evidence="14" type="ORF">ACFPFU_06350</name>
</gene>
<proteinExistence type="inferred from homology"/>
<comment type="caution">
    <text evidence="14">The sequence shown here is derived from an EMBL/GenBank/DDBJ whole genome shotgun (WGS) entry which is preliminary data.</text>
</comment>
<dbReference type="RefSeq" id="WP_377062647.1">
    <property type="nucleotide sequence ID" value="NZ_JBHSJJ010000003.1"/>
</dbReference>
<comment type="similarity">
    <text evidence="3">Belongs to the peptidase M1 family.</text>
</comment>
<sequence length="871" mass="101057">MPSFRFKVCHFFLLLIIGVFSCKSTEVATEEAGQPIDTPIESPTDTVIFPKQDTLRRYKEALIKEYRSSRERNFDLLHTSLDLRFDYGNQFVLGKAMLKLKPYFYEQELLVLDAKDFDIHEVWLEDQKESVPLAFNYDQKQIKIFLPNAFTREDSLEIGVRYTAKPEEGKREGSRALTDTKGLYFINPDGSDPHKPVQIWTQGETEHSSKWFPTIDSPNERQTQEIKLTVDERFLTLSNGQLINKTLNEDGTRTDHWYMDLPHAPYLAAIVVGEFEQLTDSWNGLEVNYYVESKYKEGASKVFQHTPEMIGFFSDLLGVPFPWQKYDQVVVRDFVSGAMENTTVSIFMDALNLNEREGVDSEWDYIIAHELFHQWFGNYVTAESWSNLPLNESFADYSEYLWFEHKEGRDQADMHHFNAMEQYLNEAREKQENLIRYYYQDAEDMFDSHSYAKGGRVLHMLRQYLGDDAFFASLNHYLTENAFSSVEIHDLRRAFEEVSGKDLNWFFNQWFLDSGHPFLEIKMDNSIPENVVLTLRQKQDLTETPLYRIPFTVSIYKGSEKTEKVFLMEEGVQQFALENGADTDLIIVDEHMTLLGERESYRGVDYLTKQWQISRSGLARVEALDSLTNTFSDRADLGPILTASLTDPFHVVRELALHRMPSLLGKNNLDPDTEEKIFDLAENDPKNAVRAAAIEALGFFEPSKYEGLFLRLINDPSYYVAGAALTAFMDLDGNQERKKEVFTRLEEENNIRIIAPLADYLTSSKASGYSDWFHRKLAGLTGESLYYFMGYYGDYFASVEGTDRDKAIEMMYGLASSHQANYVRLSAFQALFGFIEEEEVLHKAISLYEKETDTLVKRYQMFYLEPYMDEN</sequence>
<evidence type="ECO:0000256" key="9">
    <source>
        <dbReference type="ARBA" id="ARBA00022801"/>
    </source>
</evidence>
<name>A0ABV9SY83_9BACT</name>
<dbReference type="InterPro" id="IPR027268">
    <property type="entry name" value="Peptidase_M4/M1_CTD_sf"/>
</dbReference>
<dbReference type="InterPro" id="IPR014782">
    <property type="entry name" value="Peptidase_M1_dom"/>
</dbReference>
<dbReference type="InterPro" id="IPR011989">
    <property type="entry name" value="ARM-like"/>
</dbReference>
<evidence type="ECO:0000256" key="4">
    <source>
        <dbReference type="ARBA" id="ARBA00012564"/>
    </source>
</evidence>
<dbReference type="PANTHER" id="PTHR11533">
    <property type="entry name" value="PROTEASE M1 ZINC METALLOPROTEASE"/>
    <property type="match status" value="1"/>
</dbReference>
<keyword evidence="11" id="KW-0482">Metalloprotease</keyword>
<dbReference type="PRINTS" id="PR00756">
    <property type="entry name" value="ALADIPTASE"/>
</dbReference>
<organism evidence="14 15">
    <name type="scientific">Negadavirga shengliensis</name>
    <dbReference type="NCBI Taxonomy" id="1389218"/>
    <lineage>
        <taxon>Bacteria</taxon>
        <taxon>Pseudomonadati</taxon>
        <taxon>Bacteroidota</taxon>
        <taxon>Cytophagia</taxon>
        <taxon>Cytophagales</taxon>
        <taxon>Cyclobacteriaceae</taxon>
        <taxon>Negadavirga</taxon>
    </lineage>
</organism>
<dbReference type="PANTHER" id="PTHR11533:SF174">
    <property type="entry name" value="PUROMYCIN-SENSITIVE AMINOPEPTIDASE-RELATED"/>
    <property type="match status" value="1"/>
</dbReference>
<evidence type="ECO:0000313" key="15">
    <source>
        <dbReference type="Proteomes" id="UP001595818"/>
    </source>
</evidence>
<dbReference type="InterPro" id="IPR001930">
    <property type="entry name" value="Peptidase_M1"/>
</dbReference>
<dbReference type="Gene3D" id="2.60.40.1730">
    <property type="entry name" value="tricorn interacting facor f3 domain"/>
    <property type="match status" value="1"/>
</dbReference>
<dbReference type="InterPro" id="IPR050344">
    <property type="entry name" value="Peptidase_M1_aminopeptidases"/>
</dbReference>
<dbReference type="SUPFAM" id="SSF48371">
    <property type="entry name" value="ARM repeat"/>
    <property type="match status" value="1"/>
</dbReference>
<accession>A0ABV9SY83</accession>
<dbReference type="EMBL" id="JBHSJJ010000003">
    <property type="protein sequence ID" value="MFC4871301.1"/>
    <property type="molecule type" value="Genomic_DNA"/>
</dbReference>
<dbReference type="Pfam" id="PF01433">
    <property type="entry name" value="Peptidase_M1"/>
    <property type="match status" value="1"/>
</dbReference>
<keyword evidence="8" id="KW-0479">Metal-binding</keyword>
<evidence type="ECO:0000259" key="13">
    <source>
        <dbReference type="Pfam" id="PF17900"/>
    </source>
</evidence>
<dbReference type="InterPro" id="IPR016024">
    <property type="entry name" value="ARM-type_fold"/>
</dbReference>
<dbReference type="Pfam" id="PF17900">
    <property type="entry name" value="Peptidase_M1_N"/>
    <property type="match status" value="1"/>
</dbReference>
<dbReference type="InterPro" id="IPR042097">
    <property type="entry name" value="Aminopeptidase_N-like_N_sf"/>
</dbReference>
<evidence type="ECO:0000256" key="5">
    <source>
        <dbReference type="ARBA" id="ARBA00015611"/>
    </source>
</evidence>
<evidence type="ECO:0000313" key="14">
    <source>
        <dbReference type="EMBL" id="MFC4871301.1"/>
    </source>
</evidence>
<evidence type="ECO:0000256" key="6">
    <source>
        <dbReference type="ARBA" id="ARBA00022438"/>
    </source>
</evidence>
<dbReference type="PROSITE" id="PS51257">
    <property type="entry name" value="PROKAR_LIPOPROTEIN"/>
    <property type="match status" value="1"/>
</dbReference>
<evidence type="ECO:0000259" key="12">
    <source>
        <dbReference type="Pfam" id="PF01433"/>
    </source>
</evidence>
<evidence type="ECO:0000256" key="1">
    <source>
        <dbReference type="ARBA" id="ARBA00000098"/>
    </source>
</evidence>
<dbReference type="GO" id="GO:0004177">
    <property type="term" value="F:aminopeptidase activity"/>
    <property type="evidence" value="ECO:0007669"/>
    <property type="project" value="UniProtKB-KW"/>
</dbReference>
<keyword evidence="10" id="KW-0862">Zinc</keyword>
<feature type="domain" description="Aminopeptidase N-like N-terminal" evidence="13">
    <location>
        <begin position="78"/>
        <end position="267"/>
    </location>
</feature>
<dbReference type="Gene3D" id="1.25.10.10">
    <property type="entry name" value="Leucine-rich Repeat Variant"/>
    <property type="match status" value="1"/>
</dbReference>